<evidence type="ECO:0000313" key="1">
    <source>
        <dbReference type="EMBL" id="MPM93958.1"/>
    </source>
</evidence>
<protein>
    <submittedName>
        <fullName evidence="1">Uncharacterized protein</fullName>
    </submittedName>
</protein>
<sequence length="156" mass="16570">MYAPRPLSSMMCSPGTCLRSSGRFFCSPFISCGLMTVTVPGDRSSLSSSSASAVTFSSGSGTGESASAYALTTRLHVRGGGTVSNVNKSINNGMTRALPCKIMTSVYAKYTRERYDTVSRVMIFYVGQPLPCALCAFEAIISPRQVSRLSFILCGA</sequence>
<comment type="caution">
    <text evidence="1">The sequence shown here is derived from an EMBL/GenBank/DDBJ whole genome shotgun (WGS) entry which is preliminary data.</text>
</comment>
<dbReference type="AlphaFoldDB" id="A0A645DXV0"/>
<accession>A0A645DXV0</accession>
<reference evidence="1" key="1">
    <citation type="submission" date="2019-08" db="EMBL/GenBank/DDBJ databases">
        <authorList>
            <person name="Kucharzyk K."/>
            <person name="Murdoch R.W."/>
            <person name="Higgins S."/>
            <person name="Loffler F."/>
        </authorList>
    </citation>
    <scope>NUCLEOTIDE SEQUENCE</scope>
</reference>
<dbReference type="EMBL" id="VSSQ01040658">
    <property type="protein sequence ID" value="MPM93958.1"/>
    <property type="molecule type" value="Genomic_DNA"/>
</dbReference>
<organism evidence="1">
    <name type="scientific">bioreactor metagenome</name>
    <dbReference type="NCBI Taxonomy" id="1076179"/>
    <lineage>
        <taxon>unclassified sequences</taxon>
        <taxon>metagenomes</taxon>
        <taxon>ecological metagenomes</taxon>
    </lineage>
</organism>
<proteinExistence type="predicted"/>
<gene>
    <name evidence="1" type="ORF">SDC9_141100</name>
</gene>
<name>A0A645DXV0_9ZZZZ</name>